<protein>
    <submittedName>
        <fullName evidence="1">Uncharacterized protein</fullName>
    </submittedName>
</protein>
<dbReference type="EMBL" id="UINC01127070">
    <property type="protein sequence ID" value="SVD05948.1"/>
    <property type="molecule type" value="Genomic_DNA"/>
</dbReference>
<name>A0A382S9X8_9ZZZZ</name>
<organism evidence="1">
    <name type="scientific">marine metagenome</name>
    <dbReference type="NCBI Taxonomy" id="408172"/>
    <lineage>
        <taxon>unclassified sequences</taxon>
        <taxon>metagenomes</taxon>
        <taxon>ecological metagenomes</taxon>
    </lineage>
</organism>
<accession>A0A382S9X8</accession>
<evidence type="ECO:0000313" key="1">
    <source>
        <dbReference type="EMBL" id="SVD05948.1"/>
    </source>
</evidence>
<reference evidence="1" key="1">
    <citation type="submission" date="2018-05" db="EMBL/GenBank/DDBJ databases">
        <authorList>
            <person name="Lanie J.A."/>
            <person name="Ng W.-L."/>
            <person name="Kazmierczak K.M."/>
            <person name="Andrzejewski T.M."/>
            <person name="Davidsen T.M."/>
            <person name="Wayne K.J."/>
            <person name="Tettelin H."/>
            <person name="Glass J.I."/>
            <person name="Rusch D."/>
            <person name="Podicherti R."/>
            <person name="Tsui H.-C.T."/>
            <person name="Winkler M.E."/>
        </authorList>
    </citation>
    <scope>NUCLEOTIDE SEQUENCE</scope>
</reference>
<proteinExistence type="predicted"/>
<dbReference type="AlphaFoldDB" id="A0A382S9X8"/>
<sequence length="84" mass="9176">MVALKLGCKVNCAGLDFDLNEKNVGRNLPHKVSVISVEMEVLNGCYIVVSCLGLRRDGSVWGAKPNSTAPLLPTHYLLFYKGIK</sequence>
<gene>
    <name evidence="1" type="ORF">METZ01_LOCUS358802</name>
</gene>